<gene>
    <name evidence="1" type="ORF">Afe05nite_86060</name>
</gene>
<organism evidence="1 2">
    <name type="scientific">Paractinoplanes ferrugineus</name>
    <dbReference type="NCBI Taxonomy" id="113564"/>
    <lineage>
        <taxon>Bacteria</taxon>
        <taxon>Bacillati</taxon>
        <taxon>Actinomycetota</taxon>
        <taxon>Actinomycetes</taxon>
        <taxon>Micromonosporales</taxon>
        <taxon>Micromonosporaceae</taxon>
        <taxon>Paractinoplanes</taxon>
    </lineage>
</organism>
<dbReference type="EMBL" id="BOMM01000099">
    <property type="protein sequence ID" value="GIE16766.1"/>
    <property type="molecule type" value="Genomic_DNA"/>
</dbReference>
<dbReference type="Proteomes" id="UP000598174">
    <property type="component" value="Unassembled WGS sequence"/>
</dbReference>
<reference evidence="1" key="1">
    <citation type="submission" date="2021-01" db="EMBL/GenBank/DDBJ databases">
        <title>Whole genome shotgun sequence of Actinoplanes ferrugineus NBRC 15555.</title>
        <authorList>
            <person name="Komaki H."/>
            <person name="Tamura T."/>
        </authorList>
    </citation>
    <scope>NUCLEOTIDE SEQUENCE</scope>
    <source>
        <strain evidence="1">NBRC 15555</strain>
    </source>
</reference>
<proteinExistence type="predicted"/>
<sequence>MTVPQPAANWYRTRKHWTRDLAPYVQGGHHGHAACSTESNSVQVWDQDAMNALDEQYFRTKKTVVANLPECKKCYRILAKEATR</sequence>
<comment type="caution">
    <text evidence="1">The sequence shown here is derived from an EMBL/GenBank/DDBJ whole genome shotgun (WGS) entry which is preliminary data.</text>
</comment>
<keyword evidence="2" id="KW-1185">Reference proteome</keyword>
<evidence type="ECO:0000313" key="1">
    <source>
        <dbReference type="EMBL" id="GIE16766.1"/>
    </source>
</evidence>
<dbReference type="AlphaFoldDB" id="A0A919J8F8"/>
<evidence type="ECO:0000313" key="2">
    <source>
        <dbReference type="Proteomes" id="UP000598174"/>
    </source>
</evidence>
<name>A0A919J8F8_9ACTN</name>
<protein>
    <submittedName>
        <fullName evidence="1">Uncharacterized protein</fullName>
    </submittedName>
</protein>
<accession>A0A919J8F8</accession>